<keyword evidence="1" id="KW-0805">Transcription regulation</keyword>
<organism evidence="5 6">
    <name type="scientific">Leeuwenhoekiella polynyae</name>
    <dbReference type="NCBI Taxonomy" id="1550906"/>
    <lineage>
        <taxon>Bacteria</taxon>
        <taxon>Pseudomonadati</taxon>
        <taxon>Bacteroidota</taxon>
        <taxon>Flavobacteriia</taxon>
        <taxon>Flavobacteriales</taxon>
        <taxon>Flavobacteriaceae</taxon>
        <taxon>Leeuwenhoekiella</taxon>
    </lineage>
</organism>
<gene>
    <name evidence="5" type="ORF">DSM02_229</name>
</gene>
<keyword evidence="2" id="KW-0238">DNA-binding</keyword>
<comment type="caution">
    <text evidence="5">The sequence shown here is derived from an EMBL/GenBank/DDBJ whole genome shotgun (WGS) entry which is preliminary data.</text>
</comment>
<feature type="domain" description="HTH hxlR-type" evidence="4">
    <location>
        <begin position="1"/>
        <end position="70"/>
    </location>
</feature>
<dbReference type="AlphaFoldDB" id="A0A4Q0PH50"/>
<protein>
    <submittedName>
        <fullName evidence="5">HxlR family transcriptional regulator</fullName>
    </submittedName>
</protein>
<dbReference type="SUPFAM" id="SSF46785">
    <property type="entry name" value="Winged helix' DNA-binding domain"/>
    <property type="match status" value="1"/>
</dbReference>
<dbReference type="Gene3D" id="1.10.10.10">
    <property type="entry name" value="Winged helix-like DNA-binding domain superfamily/Winged helix DNA-binding domain"/>
    <property type="match status" value="1"/>
</dbReference>
<dbReference type="PROSITE" id="PS51118">
    <property type="entry name" value="HTH_HXLR"/>
    <property type="match status" value="1"/>
</dbReference>
<evidence type="ECO:0000313" key="5">
    <source>
        <dbReference type="EMBL" id="RXG26235.1"/>
    </source>
</evidence>
<accession>A0A4Q0PH50</accession>
<dbReference type="PANTHER" id="PTHR33204">
    <property type="entry name" value="TRANSCRIPTIONAL REGULATOR, MARR FAMILY"/>
    <property type="match status" value="1"/>
</dbReference>
<dbReference type="EMBL" id="QOVK01000001">
    <property type="protein sequence ID" value="RXG26235.1"/>
    <property type="molecule type" value="Genomic_DNA"/>
</dbReference>
<sequence length="72" mass="8185">MELARHIEGISPKMLSQELKDLEANNLVKRKVLDTMPITVEYELTSYGKSLGIVVDAMSEWGMKYRKKVVGD</sequence>
<dbReference type="InterPro" id="IPR036388">
    <property type="entry name" value="WH-like_DNA-bd_sf"/>
</dbReference>
<name>A0A4Q0PH50_9FLAO</name>
<evidence type="ECO:0000313" key="6">
    <source>
        <dbReference type="Proteomes" id="UP000289859"/>
    </source>
</evidence>
<reference evidence="5 6" key="1">
    <citation type="submission" date="2018-07" db="EMBL/GenBank/DDBJ databases">
        <title>Leeuwenhoekiella genomics.</title>
        <authorList>
            <person name="Tahon G."/>
            <person name="Willems A."/>
        </authorList>
    </citation>
    <scope>NUCLEOTIDE SEQUENCE [LARGE SCALE GENOMIC DNA]</scope>
    <source>
        <strain evidence="5 6">LMG 29608</strain>
    </source>
</reference>
<evidence type="ECO:0000259" key="4">
    <source>
        <dbReference type="PROSITE" id="PS51118"/>
    </source>
</evidence>
<proteinExistence type="predicted"/>
<evidence type="ECO:0000256" key="1">
    <source>
        <dbReference type="ARBA" id="ARBA00023015"/>
    </source>
</evidence>
<dbReference type="Pfam" id="PF01638">
    <property type="entry name" value="HxlR"/>
    <property type="match status" value="1"/>
</dbReference>
<evidence type="ECO:0000256" key="3">
    <source>
        <dbReference type="ARBA" id="ARBA00023163"/>
    </source>
</evidence>
<dbReference type="Proteomes" id="UP000289859">
    <property type="component" value="Unassembled WGS sequence"/>
</dbReference>
<keyword evidence="6" id="KW-1185">Reference proteome</keyword>
<keyword evidence="3" id="KW-0804">Transcription</keyword>
<dbReference type="InterPro" id="IPR036390">
    <property type="entry name" value="WH_DNA-bd_sf"/>
</dbReference>
<dbReference type="GO" id="GO:0003677">
    <property type="term" value="F:DNA binding"/>
    <property type="evidence" value="ECO:0007669"/>
    <property type="project" value="UniProtKB-KW"/>
</dbReference>
<dbReference type="InterPro" id="IPR002577">
    <property type="entry name" value="HTH_HxlR"/>
</dbReference>
<evidence type="ECO:0000256" key="2">
    <source>
        <dbReference type="ARBA" id="ARBA00023125"/>
    </source>
</evidence>